<name>F0ZQ59_DICPU</name>
<protein>
    <submittedName>
        <fullName evidence="3">Uncharacterized protein</fullName>
    </submittedName>
</protein>
<dbReference type="GeneID" id="10502677"/>
<evidence type="ECO:0000313" key="4">
    <source>
        <dbReference type="Proteomes" id="UP000001064"/>
    </source>
</evidence>
<dbReference type="AlphaFoldDB" id="F0ZQ59"/>
<dbReference type="PANTHER" id="PTHR33459:SF11">
    <property type="entry name" value="DIFFERENTIATION-ASSOCIATED PROTEIN 1"/>
    <property type="match status" value="1"/>
</dbReference>
<sequence length="375" mass="41631">MSRLILFFVLLNCFVLLVSCDCKAKSVCFEKDFQCTNPTLPGFCSQNLYCKNDSNPISSTNVCSDFEKCSSDSNSNTCKNKNLGEFCTQGICQVLTNQPKGGQCYTNENCASNFCNNGVCAQNDKCKKDSECDKNNYCWKAFEMLEVGICTIRIKENEKCEISNSCDLGLTCGNGKCIQPFTGNENDICIPTKKNEPYREFCNYEKNLYCGVVGNTNKCIPYDQSKRKCQLDSDCQTPLEICKCDSTNVKGEGTCVPRINITSQCQKDISSYLTCMKPGGGEFLSYYDYFACSERLCDFQKSCLVNEYEEMDCFSNSQLICPKDISSTNSSTPSPKPSETPETPEPTNSTSPSETPSTTPSPGTKKPVEDSDDNF</sequence>
<feature type="chain" id="PRO_5003265319" evidence="2">
    <location>
        <begin position="21"/>
        <end position="375"/>
    </location>
</feature>
<dbReference type="PANTHER" id="PTHR33459">
    <property type="entry name" value="DD-GDCA PROTEIN"/>
    <property type="match status" value="1"/>
</dbReference>
<dbReference type="RefSeq" id="XP_003289563.1">
    <property type="nucleotide sequence ID" value="XM_003289515.1"/>
</dbReference>
<gene>
    <name evidence="3" type="ORF">DICPUDRAFT_153949</name>
</gene>
<proteinExistence type="predicted"/>
<dbReference type="InParanoid" id="F0ZQ59"/>
<dbReference type="VEuPathDB" id="AmoebaDB:DICPUDRAFT_153949"/>
<dbReference type="PROSITE" id="PS51257">
    <property type="entry name" value="PROKAR_LIPOPROTEIN"/>
    <property type="match status" value="1"/>
</dbReference>
<dbReference type="Proteomes" id="UP000001064">
    <property type="component" value="Unassembled WGS sequence"/>
</dbReference>
<feature type="signal peptide" evidence="2">
    <location>
        <begin position="1"/>
        <end position="20"/>
    </location>
</feature>
<evidence type="ECO:0000256" key="1">
    <source>
        <dbReference type="SAM" id="MobiDB-lite"/>
    </source>
</evidence>
<evidence type="ECO:0000313" key="3">
    <source>
        <dbReference type="EMBL" id="EGC33928.1"/>
    </source>
</evidence>
<keyword evidence="4" id="KW-1185">Reference proteome</keyword>
<evidence type="ECO:0000256" key="2">
    <source>
        <dbReference type="SAM" id="SignalP"/>
    </source>
</evidence>
<accession>F0ZQ59</accession>
<dbReference type="OrthoDB" id="4062651at2759"/>
<dbReference type="InterPro" id="IPR052326">
    <property type="entry name" value="Diff-Dev_Assoc_Protein"/>
</dbReference>
<reference evidence="4" key="1">
    <citation type="journal article" date="2011" name="Genome Biol.">
        <title>Comparative genomics of the social amoebae Dictyostelium discoideum and Dictyostelium purpureum.</title>
        <authorList>
            <consortium name="US DOE Joint Genome Institute (JGI-PGF)"/>
            <person name="Sucgang R."/>
            <person name="Kuo A."/>
            <person name="Tian X."/>
            <person name="Salerno W."/>
            <person name="Parikh A."/>
            <person name="Feasley C.L."/>
            <person name="Dalin E."/>
            <person name="Tu H."/>
            <person name="Huang E."/>
            <person name="Barry K."/>
            <person name="Lindquist E."/>
            <person name="Shapiro H."/>
            <person name="Bruce D."/>
            <person name="Schmutz J."/>
            <person name="Salamov A."/>
            <person name="Fey P."/>
            <person name="Gaudet P."/>
            <person name="Anjard C."/>
            <person name="Babu M.M."/>
            <person name="Basu S."/>
            <person name="Bushmanova Y."/>
            <person name="van der Wel H."/>
            <person name="Katoh-Kurasawa M."/>
            <person name="Dinh C."/>
            <person name="Coutinho P.M."/>
            <person name="Saito T."/>
            <person name="Elias M."/>
            <person name="Schaap P."/>
            <person name="Kay R.R."/>
            <person name="Henrissat B."/>
            <person name="Eichinger L."/>
            <person name="Rivero F."/>
            <person name="Putnam N.H."/>
            <person name="West C.M."/>
            <person name="Loomis W.F."/>
            <person name="Chisholm R.L."/>
            <person name="Shaulsky G."/>
            <person name="Strassmann J.E."/>
            <person name="Queller D.C."/>
            <person name="Kuspa A."/>
            <person name="Grigoriev I.V."/>
        </authorList>
    </citation>
    <scope>NUCLEOTIDE SEQUENCE [LARGE SCALE GENOMIC DNA]</scope>
    <source>
        <strain evidence="4">QSDP1</strain>
    </source>
</reference>
<feature type="region of interest" description="Disordered" evidence="1">
    <location>
        <begin position="325"/>
        <end position="375"/>
    </location>
</feature>
<feature type="compositionally biased region" description="Low complexity" evidence="1">
    <location>
        <begin position="345"/>
        <end position="365"/>
    </location>
</feature>
<dbReference type="EMBL" id="GL871120">
    <property type="protein sequence ID" value="EGC33928.1"/>
    <property type="molecule type" value="Genomic_DNA"/>
</dbReference>
<organism evidence="3 4">
    <name type="scientific">Dictyostelium purpureum</name>
    <name type="common">Slime mold</name>
    <dbReference type="NCBI Taxonomy" id="5786"/>
    <lineage>
        <taxon>Eukaryota</taxon>
        <taxon>Amoebozoa</taxon>
        <taxon>Evosea</taxon>
        <taxon>Eumycetozoa</taxon>
        <taxon>Dictyostelia</taxon>
        <taxon>Dictyosteliales</taxon>
        <taxon>Dictyosteliaceae</taxon>
        <taxon>Dictyostelium</taxon>
    </lineage>
</organism>
<dbReference type="KEGG" id="dpp:DICPUDRAFT_153949"/>
<keyword evidence="2" id="KW-0732">Signal</keyword>